<sequence>MGKRRLVIGFVLLMFVLLITAIVLYIRPAKSLDLHYSAVSWKDKLRGMAESRRPELTLTEQELNHLSKKELRQYIAEHELPVRITGADFQLNGDRLTADVNASWGAIDVGVKADYLMEYASGRLLLVPEKLAIRELMFPPERFGLEPIEIDLGIYLPDVVKVKEMSFPGKTIKVEFTLDWLEVARYLDLL</sequence>
<feature type="transmembrane region" description="Helical" evidence="1">
    <location>
        <begin position="6"/>
        <end position="26"/>
    </location>
</feature>
<name>A0A369AXW8_9BACL</name>
<comment type="caution">
    <text evidence="2">The sequence shown here is derived from an EMBL/GenBank/DDBJ whole genome shotgun (WGS) entry which is preliminary data.</text>
</comment>
<dbReference type="Proteomes" id="UP000253090">
    <property type="component" value="Unassembled WGS sequence"/>
</dbReference>
<keyword evidence="1" id="KW-0812">Transmembrane</keyword>
<evidence type="ECO:0000313" key="3">
    <source>
        <dbReference type="Proteomes" id="UP000253090"/>
    </source>
</evidence>
<organism evidence="2 3">
    <name type="scientific">Fontibacillus phaseoli</name>
    <dbReference type="NCBI Taxonomy" id="1416533"/>
    <lineage>
        <taxon>Bacteria</taxon>
        <taxon>Bacillati</taxon>
        <taxon>Bacillota</taxon>
        <taxon>Bacilli</taxon>
        <taxon>Bacillales</taxon>
        <taxon>Paenibacillaceae</taxon>
        <taxon>Fontibacillus</taxon>
    </lineage>
</organism>
<dbReference type="OrthoDB" id="2664080at2"/>
<evidence type="ECO:0008006" key="4">
    <source>
        <dbReference type="Google" id="ProtNLM"/>
    </source>
</evidence>
<dbReference type="AlphaFoldDB" id="A0A369AXW8"/>
<reference evidence="2 3" key="1">
    <citation type="submission" date="2018-07" db="EMBL/GenBank/DDBJ databases">
        <title>Genomic Encyclopedia of Type Strains, Phase III (KMG-III): the genomes of soil and plant-associated and newly described type strains.</title>
        <authorList>
            <person name="Whitman W."/>
        </authorList>
    </citation>
    <scope>NUCLEOTIDE SEQUENCE [LARGE SCALE GENOMIC DNA]</scope>
    <source>
        <strain evidence="2 3">CECT 8333</strain>
    </source>
</reference>
<evidence type="ECO:0000313" key="2">
    <source>
        <dbReference type="EMBL" id="RCX13935.1"/>
    </source>
</evidence>
<evidence type="ECO:0000256" key="1">
    <source>
        <dbReference type="SAM" id="Phobius"/>
    </source>
</evidence>
<dbReference type="EMBL" id="QPJW01000019">
    <property type="protein sequence ID" value="RCX13935.1"/>
    <property type="molecule type" value="Genomic_DNA"/>
</dbReference>
<proteinExistence type="predicted"/>
<keyword evidence="3" id="KW-1185">Reference proteome</keyword>
<dbReference type="RefSeq" id="WP_114499053.1">
    <property type="nucleotide sequence ID" value="NZ_QPJW01000019.1"/>
</dbReference>
<protein>
    <recommendedName>
        <fullName evidence="4">DUF2140 family protein</fullName>
    </recommendedName>
</protein>
<gene>
    <name evidence="2" type="ORF">DFP94_11946</name>
</gene>
<keyword evidence="1" id="KW-1133">Transmembrane helix</keyword>
<keyword evidence="1" id="KW-0472">Membrane</keyword>
<accession>A0A369AXW8</accession>